<sequence length="525" mass="60834">MKAQLFYSVFRNIYLTRLIRNQIFKDQIIDVVDLQYLNHNHVYLSSILDKGSSVFVKLKIQRNEFHQYKDNSYYYMINYLVLDLKQDESECFDLTLVPKSVCRLSIIIDQHTQVNGILPDTITDLEIKSVNILDHSFVVESMVSKLPKNIKRLAIPYNYRFKWSGPIVLPLSLDDFEYFCLYQDAKRLVIDKSKVFASAQVQVNRIEELNWVYGQKWVQNIHVRGCPDGMLGSQTPGHIKRMNILNYKPDTIHKDFLPRGLKHLQLHYLGSLSEDFLPPSLTYLKVSFFNQELESNYLPGHLKTLYLLNFEKPIRCSVLGLSVFPPGLHFLYLPKFNQPLTMGCLPESLAVLKLMSYNQPLGPFVLPRQLKILELDSYTHPLVNDCLPSCLTHLQLPSFKGSFESIGPLNHLQSLTVFKLNHTVTPTISNVKDLQLMFDEIQDWELEINLQNTSIKRLAIFITGKDRFLSRNLLPFGLVKLKINGFKIETSEIIPTSCIYLETDIIDINPDLIPASVKYYKYRCL</sequence>
<dbReference type="PANTHER" id="PTHR32134">
    <property type="entry name" value="FNIP REPEAT-CONTAINING PROTEIN"/>
    <property type="match status" value="1"/>
</dbReference>
<accession>A0A8J4Q059</accession>
<reference evidence="2" key="1">
    <citation type="submission" date="2020-01" db="EMBL/GenBank/DDBJ databases">
        <title>Development of genomics and gene disruption for Polysphondylium violaceum indicates a role for the polyketide synthase stlB in stalk morphogenesis.</title>
        <authorList>
            <person name="Narita B."/>
            <person name="Kawabe Y."/>
            <person name="Kin K."/>
            <person name="Saito T."/>
            <person name="Gibbs R."/>
            <person name="Kuspa A."/>
            <person name="Muzny D."/>
            <person name="Queller D."/>
            <person name="Richards S."/>
            <person name="Strassman J."/>
            <person name="Sucgang R."/>
            <person name="Worley K."/>
            <person name="Schaap P."/>
        </authorList>
    </citation>
    <scope>NUCLEOTIDE SEQUENCE</scope>
    <source>
        <strain evidence="2">QSvi11</strain>
    </source>
</reference>
<dbReference type="PANTHER" id="PTHR32134:SF92">
    <property type="entry name" value="FNIP REPEAT-CONTAINING PROTEIN"/>
    <property type="match status" value="1"/>
</dbReference>
<dbReference type="InterPro" id="IPR008615">
    <property type="entry name" value="FNIP"/>
</dbReference>
<evidence type="ECO:0000256" key="1">
    <source>
        <dbReference type="ARBA" id="ARBA00022737"/>
    </source>
</evidence>
<dbReference type="OrthoDB" id="1055097at2759"/>
<dbReference type="EMBL" id="AJWJ01000004">
    <property type="protein sequence ID" value="KAF2078483.1"/>
    <property type="molecule type" value="Genomic_DNA"/>
</dbReference>
<dbReference type="AlphaFoldDB" id="A0A8J4Q059"/>
<dbReference type="InterPro" id="IPR051251">
    <property type="entry name" value="STK_FNIP-Repeat"/>
</dbReference>
<keyword evidence="1" id="KW-0677">Repeat</keyword>
<organism evidence="2 3">
    <name type="scientific">Polysphondylium violaceum</name>
    <dbReference type="NCBI Taxonomy" id="133409"/>
    <lineage>
        <taxon>Eukaryota</taxon>
        <taxon>Amoebozoa</taxon>
        <taxon>Evosea</taxon>
        <taxon>Eumycetozoa</taxon>
        <taxon>Dictyostelia</taxon>
        <taxon>Dictyosteliales</taxon>
        <taxon>Dictyosteliaceae</taxon>
        <taxon>Polysphondylium</taxon>
    </lineage>
</organism>
<dbReference type="Pfam" id="PF05725">
    <property type="entry name" value="FNIP"/>
    <property type="match status" value="2"/>
</dbReference>
<dbReference type="Proteomes" id="UP000695562">
    <property type="component" value="Unassembled WGS sequence"/>
</dbReference>
<name>A0A8J4Q059_9MYCE</name>
<evidence type="ECO:0000313" key="2">
    <source>
        <dbReference type="EMBL" id="KAF2078483.1"/>
    </source>
</evidence>
<comment type="caution">
    <text evidence="2">The sequence shown here is derived from an EMBL/GenBank/DDBJ whole genome shotgun (WGS) entry which is preliminary data.</text>
</comment>
<protein>
    <recommendedName>
        <fullName evidence="4">FNIP repeat-containing protein</fullName>
    </recommendedName>
</protein>
<evidence type="ECO:0008006" key="4">
    <source>
        <dbReference type="Google" id="ProtNLM"/>
    </source>
</evidence>
<keyword evidence="3" id="KW-1185">Reference proteome</keyword>
<evidence type="ECO:0000313" key="3">
    <source>
        <dbReference type="Proteomes" id="UP000695562"/>
    </source>
</evidence>
<gene>
    <name evidence="2" type="ORF">CYY_000233</name>
</gene>
<proteinExistence type="predicted"/>